<dbReference type="Proteomes" id="UP001596047">
    <property type="component" value="Unassembled WGS sequence"/>
</dbReference>
<organism evidence="3 4">
    <name type="scientific">Paenibacillus solisilvae</name>
    <dbReference type="NCBI Taxonomy" id="2486751"/>
    <lineage>
        <taxon>Bacteria</taxon>
        <taxon>Bacillati</taxon>
        <taxon>Bacillota</taxon>
        <taxon>Bacilli</taxon>
        <taxon>Bacillales</taxon>
        <taxon>Paenibacillaceae</taxon>
        <taxon>Paenibacillus</taxon>
    </lineage>
</organism>
<protein>
    <submittedName>
        <fullName evidence="3">SRPBCC domain-containing protein</fullName>
    </submittedName>
</protein>
<dbReference type="InterPro" id="IPR023393">
    <property type="entry name" value="START-like_dom_sf"/>
</dbReference>
<evidence type="ECO:0000313" key="3">
    <source>
        <dbReference type="EMBL" id="MFC5648628.1"/>
    </source>
</evidence>
<dbReference type="Gene3D" id="3.30.530.20">
    <property type="match status" value="1"/>
</dbReference>
<sequence>MELHVNAKIKIVKPVNEVFDAFIDLKKMSNYWFSSDSARLEQGRTVTLRYEEYDAQVDIEVLKIEINKKIVFKWAGTEHVVTISLNEPDNVSTTIEVDQRGWTETDEDLVSQLLDNKEGWVYMLTCLKGYLEYGVILRAALVK</sequence>
<name>A0ABW0VRV0_9BACL</name>
<dbReference type="RefSeq" id="WP_379187093.1">
    <property type="nucleotide sequence ID" value="NZ_JBHSOW010000018.1"/>
</dbReference>
<reference evidence="4" key="1">
    <citation type="journal article" date="2019" name="Int. J. Syst. Evol. Microbiol.">
        <title>The Global Catalogue of Microorganisms (GCM) 10K type strain sequencing project: providing services to taxonomists for standard genome sequencing and annotation.</title>
        <authorList>
            <consortium name="The Broad Institute Genomics Platform"/>
            <consortium name="The Broad Institute Genome Sequencing Center for Infectious Disease"/>
            <person name="Wu L."/>
            <person name="Ma J."/>
        </authorList>
    </citation>
    <scope>NUCLEOTIDE SEQUENCE [LARGE SCALE GENOMIC DNA]</scope>
    <source>
        <strain evidence="4">CGMCC 1.3240</strain>
    </source>
</reference>
<comment type="caution">
    <text evidence="3">The sequence shown here is derived from an EMBL/GenBank/DDBJ whole genome shotgun (WGS) entry which is preliminary data.</text>
</comment>
<gene>
    <name evidence="3" type="ORF">ACFPYJ_05710</name>
</gene>
<dbReference type="EMBL" id="JBHSOW010000018">
    <property type="protein sequence ID" value="MFC5648628.1"/>
    <property type="molecule type" value="Genomic_DNA"/>
</dbReference>
<evidence type="ECO:0000256" key="1">
    <source>
        <dbReference type="ARBA" id="ARBA00006817"/>
    </source>
</evidence>
<dbReference type="SUPFAM" id="SSF55961">
    <property type="entry name" value="Bet v1-like"/>
    <property type="match status" value="1"/>
</dbReference>
<dbReference type="Pfam" id="PF08327">
    <property type="entry name" value="AHSA1"/>
    <property type="match status" value="1"/>
</dbReference>
<feature type="domain" description="Activator of Hsp90 ATPase homologue 1/2-like C-terminal" evidence="2">
    <location>
        <begin position="14"/>
        <end position="132"/>
    </location>
</feature>
<dbReference type="InterPro" id="IPR013538">
    <property type="entry name" value="ASHA1/2-like_C"/>
</dbReference>
<keyword evidence="4" id="KW-1185">Reference proteome</keyword>
<evidence type="ECO:0000259" key="2">
    <source>
        <dbReference type="Pfam" id="PF08327"/>
    </source>
</evidence>
<evidence type="ECO:0000313" key="4">
    <source>
        <dbReference type="Proteomes" id="UP001596047"/>
    </source>
</evidence>
<comment type="similarity">
    <text evidence="1">Belongs to the AHA1 family.</text>
</comment>
<proteinExistence type="inferred from homology"/>
<accession>A0ABW0VRV0</accession>